<accession>A0AAE8Y7K4</accession>
<reference evidence="1" key="1">
    <citation type="submission" date="2021-09" db="EMBL/GenBank/DDBJ databases">
        <authorList>
            <person name="Andersen S.H."/>
            <person name="Beall E.A."/>
            <person name="Cappelle B."/>
            <person name="Falteisek K.J."/>
            <person name="Fenske B.A."/>
            <person name="Gansluckner N.W."/>
            <person name="Gilbertson S.M."/>
            <person name="Krings K.J."/>
            <person name="Mobeck M."/>
            <person name="Odeku J.O."/>
            <person name="Poncelet M.E."/>
            <person name="Rohr J.R."/>
            <person name="Rolands L."/>
            <person name="Whipple C.D."/>
            <person name="Whipple E.M."/>
            <person name="Spring A.M."/>
            <person name="Klyczek K."/>
            <person name="Garlena R.A."/>
            <person name="Russell D.A."/>
            <person name="Pope W.H."/>
            <person name="Jacobs-Sera D."/>
            <person name="Hatfull G.F."/>
        </authorList>
    </citation>
    <scope>NUCLEOTIDE SEQUENCE</scope>
</reference>
<evidence type="ECO:0000313" key="1">
    <source>
        <dbReference type="EMBL" id="UDL15908.1"/>
    </source>
</evidence>
<gene>
    <name evidence="1" type="primary">130</name>
    <name evidence="1" type="ORF">SEA_PUMPERNICKEL_130</name>
</gene>
<proteinExistence type="predicted"/>
<dbReference type="Proteomes" id="UP000827768">
    <property type="component" value="Segment"/>
</dbReference>
<dbReference type="EMBL" id="OK040790">
    <property type="protein sequence ID" value="UDL15908.1"/>
    <property type="molecule type" value="Genomic_DNA"/>
</dbReference>
<dbReference type="KEGG" id="vg:80019770"/>
<dbReference type="RefSeq" id="YP_010755148.1">
    <property type="nucleotide sequence ID" value="NC_073468.1"/>
</dbReference>
<organism evidence="1 2">
    <name type="scientific">Microbacterium phage Pumpernickel</name>
    <dbReference type="NCBI Taxonomy" id="2885983"/>
    <lineage>
        <taxon>Viruses</taxon>
        <taxon>Duplodnaviria</taxon>
        <taxon>Heunggongvirae</taxon>
        <taxon>Uroviricota</taxon>
        <taxon>Caudoviricetes</taxon>
        <taxon>Pumpernickelvirus</taxon>
        <taxon>Pumpernickelvirus pumpernickel</taxon>
    </lineage>
</organism>
<evidence type="ECO:0000313" key="2">
    <source>
        <dbReference type="Proteomes" id="UP000827768"/>
    </source>
</evidence>
<dbReference type="GeneID" id="80019770"/>
<sequence>MSVDRSVRLYCDKPAPICRATFSYGTTSLRVTRTAATGEGWYTSLDKDGPDYCPEHKGQV</sequence>
<protein>
    <submittedName>
        <fullName evidence="1">Uncharacterized protein</fullName>
    </submittedName>
</protein>
<name>A0AAE8Y7K4_9CAUD</name>
<keyword evidence="2" id="KW-1185">Reference proteome</keyword>